<dbReference type="Pfam" id="PF00395">
    <property type="entry name" value="SLH"/>
    <property type="match status" value="3"/>
</dbReference>
<comment type="caution">
    <text evidence="2">The sequence shown here is derived from an EMBL/GenBank/DDBJ whole genome shotgun (WGS) entry which is preliminary data.</text>
</comment>
<dbReference type="PROSITE" id="PS51272">
    <property type="entry name" value="SLH"/>
    <property type="match status" value="3"/>
</dbReference>
<feature type="domain" description="SLH" evidence="1">
    <location>
        <begin position="274"/>
        <end position="336"/>
    </location>
</feature>
<evidence type="ECO:0000259" key="1">
    <source>
        <dbReference type="PROSITE" id="PS51272"/>
    </source>
</evidence>
<dbReference type="PANTHER" id="PTHR43308:SF5">
    <property type="entry name" value="S-LAYER PROTEIN _ PEPTIDOGLYCAN ENDO-BETA-N-ACETYLGLUCOSAMINIDASE"/>
    <property type="match status" value="1"/>
</dbReference>
<evidence type="ECO:0000313" key="2">
    <source>
        <dbReference type="EMBL" id="MFC4409963.1"/>
    </source>
</evidence>
<proteinExistence type="predicted"/>
<reference evidence="3" key="1">
    <citation type="journal article" date="2019" name="Int. J. Syst. Evol. Microbiol.">
        <title>The Global Catalogue of Microorganisms (GCM) 10K type strain sequencing project: providing services to taxonomists for standard genome sequencing and annotation.</title>
        <authorList>
            <consortium name="The Broad Institute Genomics Platform"/>
            <consortium name="The Broad Institute Genome Sequencing Center for Infectious Disease"/>
            <person name="Wu L."/>
            <person name="Ma J."/>
        </authorList>
    </citation>
    <scope>NUCLEOTIDE SEQUENCE [LARGE SCALE GENOMIC DNA]</scope>
    <source>
        <strain evidence="3">CCUG 59778</strain>
    </source>
</reference>
<evidence type="ECO:0000313" key="3">
    <source>
        <dbReference type="Proteomes" id="UP001595817"/>
    </source>
</evidence>
<dbReference type="PANTHER" id="PTHR43308">
    <property type="entry name" value="OUTER MEMBRANE PROTEIN ALPHA-RELATED"/>
    <property type="match status" value="1"/>
</dbReference>
<dbReference type="EMBL" id="JBHSEC010000006">
    <property type="protein sequence ID" value="MFC4409963.1"/>
    <property type="molecule type" value="Genomic_DNA"/>
</dbReference>
<keyword evidence="3" id="KW-1185">Reference proteome</keyword>
<dbReference type="Proteomes" id="UP001595817">
    <property type="component" value="Unassembled WGS sequence"/>
</dbReference>
<dbReference type="InterPro" id="IPR001119">
    <property type="entry name" value="SLH_dom"/>
</dbReference>
<organism evidence="2 3">
    <name type="scientific">Chungangia koreensis</name>
    <dbReference type="NCBI Taxonomy" id="752657"/>
    <lineage>
        <taxon>Bacteria</taxon>
        <taxon>Bacillati</taxon>
        <taxon>Bacillota</taxon>
        <taxon>Bacilli</taxon>
        <taxon>Lactobacillales</taxon>
        <taxon>Chungangia</taxon>
    </lineage>
</organism>
<sequence length="475" mass="53462">MMNRIGNKVVLVGLMVIALFLVSPKAEAKPLDYYGGVANEYEYEEVFFLTGYPINFKGKATVTERESRGTITTTYKFTLSSAAGDKLTRSVVYTTEVDDHADKGQSTSQTSVKSYTEKVTIGKDWTYTLDDYQFSKGVVSDHRPASDYYSGNVIARKIYKVANRATKSEELLTVNLTGRTMGYENFWGATETQIMEHHIVTASGREGFVTSKVSDSKSRVLEYEPNEPDLSSFKGGHAVISTSNMVSEYTYDLQYGSKGKIKLSQEMTPKIERLIVPKFRDLTYSSAREDIEKLYSLGIYDESSQFFSPNTPMTRYQFAVGVLRGVDLRVLEEPKKTATKSIFKDVSIKDPNYRYIQSAVEKGVINGVTPDKFVPDGPITRMQAVAIMMRSLGMEGRAPTPGYKLNFTDNGKIPAWGKDAVYVSTEIGLIQGDRNGRFNPDQPITRAEASIIMVRFLNFLENDLKQNYREDIFFY</sequence>
<protein>
    <submittedName>
        <fullName evidence="2">S-layer homology domain-containing protein</fullName>
    </submittedName>
</protein>
<gene>
    <name evidence="2" type="ORF">ACFOZY_05860</name>
</gene>
<feature type="domain" description="SLH" evidence="1">
    <location>
        <begin position="339"/>
        <end position="402"/>
    </location>
</feature>
<name>A0ABV8X3L1_9LACT</name>
<feature type="domain" description="SLH" evidence="1">
    <location>
        <begin position="404"/>
        <end position="467"/>
    </location>
</feature>
<dbReference type="InterPro" id="IPR051465">
    <property type="entry name" value="Cell_Envelope_Struct_Comp"/>
</dbReference>
<accession>A0ABV8X3L1</accession>
<dbReference type="RefSeq" id="WP_378153279.1">
    <property type="nucleotide sequence ID" value="NZ_JBHSEC010000006.1"/>
</dbReference>